<dbReference type="AlphaFoldDB" id="A0AA40GDU4"/>
<feature type="region of interest" description="Disordered" evidence="1">
    <location>
        <begin position="1"/>
        <end position="51"/>
    </location>
</feature>
<accession>A0AA40GDU4</accession>
<sequence length="51" mass="5395">SSPMETGRDDAAGERGDGGGFVPWPQDTDTRSRNEGAVKTKNRGTTKAEEA</sequence>
<evidence type="ECO:0000256" key="1">
    <source>
        <dbReference type="SAM" id="MobiDB-lite"/>
    </source>
</evidence>
<comment type="caution">
    <text evidence="2">The sequence shown here is derived from an EMBL/GenBank/DDBJ whole genome shotgun (WGS) entry which is preliminary data.</text>
</comment>
<feature type="compositionally biased region" description="Basic and acidic residues" evidence="1">
    <location>
        <begin position="1"/>
        <end position="17"/>
    </location>
</feature>
<keyword evidence="3" id="KW-1185">Reference proteome</keyword>
<feature type="non-terminal residue" evidence="2">
    <location>
        <position position="1"/>
    </location>
</feature>
<gene>
    <name evidence="2" type="ORF">K0M31_000586</name>
</gene>
<evidence type="ECO:0000313" key="3">
    <source>
        <dbReference type="Proteomes" id="UP001177670"/>
    </source>
</evidence>
<protein>
    <submittedName>
        <fullName evidence="2">Uncharacterized protein</fullName>
    </submittedName>
</protein>
<reference evidence="2" key="1">
    <citation type="submission" date="2021-10" db="EMBL/GenBank/DDBJ databases">
        <title>Melipona bicolor Genome sequencing and assembly.</title>
        <authorList>
            <person name="Araujo N.S."/>
            <person name="Arias M.C."/>
        </authorList>
    </citation>
    <scope>NUCLEOTIDE SEQUENCE</scope>
    <source>
        <strain evidence="2">USP_2M_L1-L4_2017</strain>
        <tissue evidence="2">Whole body</tissue>
    </source>
</reference>
<dbReference type="Proteomes" id="UP001177670">
    <property type="component" value="Unassembled WGS sequence"/>
</dbReference>
<organism evidence="2 3">
    <name type="scientific">Melipona bicolor</name>
    <dbReference type="NCBI Taxonomy" id="60889"/>
    <lineage>
        <taxon>Eukaryota</taxon>
        <taxon>Metazoa</taxon>
        <taxon>Ecdysozoa</taxon>
        <taxon>Arthropoda</taxon>
        <taxon>Hexapoda</taxon>
        <taxon>Insecta</taxon>
        <taxon>Pterygota</taxon>
        <taxon>Neoptera</taxon>
        <taxon>Endopterygota</taxon>
        <taxon>Hymenoptera</taxon>
        <taxon>Apocrita</taxon>
        <taxon>Aculeata</taxon>
        <taxon>Apoidea</taxon>
        <taxon>Anthophila</taxon>
        <taxon>Apidae</taxon>
        <taxon>Melipona</taxon>
    </lineage>
</organism>
<evidence type="ECO:0000313" key="2">
    <source>
        <dbReference type="EMBL" id="KAK1136017.1"/>
    </source>
</evidence>
<proteinExistence type="predicted"/>
<feature type="compositionally biased region" description="Basic and acidic residues" evidence="1">
    <location>
        <begin position="28"/>
        <end position="38"/>
    </location>
</feature>
<name>A0AA40GDU4_9HYME</name>
<dbReference type="EMBL" id="JAHYIQ010000001">
    <property type="protein sequence ID" value="KAK1136017.1"/>
    <property type="molecule type" value="Genomic_DNA"/>
</dbReference>